<feature type="compositionally biased region" description="Basic and acidic residues" evidence="5">
    <location>
        <begin position="147"/>
        <end position="167"/>
    </location>
</feature>
<dbReference type="Gene3D" id="1.10.20.10">
    <property type="entry name" value="Histone, subunit A"/>
    <property type="match status" value="1"/>
</dbReference>
<dbReference type="EMBL" id="JAAAIL010000708">
    <property type="protein sequence ID" value="KAG0273688.1"/>
    <property type="molecule type" value="Genomic_DNA"/>
</dbReference>
<feature type="domain" description="CENP-T/Histone H4 histone fold" evidence="6">
    <location>
        <begin position="265"/>
        <end position="322"/>
    </location>
</feature>
<dbReference type="Proteomes" id="UP001194580">
    <property type="component" value="Unassembled WGS sequence"/>
</dbReference>
<feature type="compositionally biased region" description="Polar residues" evidence="5">
    <location>
        <begin position="16"/>
        <end position="43"/>
    </location>
</feature>
<evidence type="ECO:0000313" key="8">
    <source>
        <dbReference type="Proteomes" id="UP001194580"/>
    </source>
</evidence>
<feature type="compositionally biased region" description="Acidic residues" evidence="5">
    <location>
        <begin position="1"/>
        <end position="14"/>
    </location>
</feature>
<feature type="compositionally biased region" description="Basic and acidic residues" evidence="5">
    <location>
        <begin position="94"/>
        <end position="125"/>
    </location>
</feature>
<feature type="region of interest" description="Disordered" evidence="5">
    <location>
        <begin position="1"/>
        <end position="199"/>
    </location>
</feature>
<dbReference type="GO" id="GO:0046982">
    <property type="term" value="F:protein heterodimerization activity"/>
    <property type="evidence" value="ECO:0007669"/>
    <property type="project" value="InterPro"/>
</dbReference>
<protein>
    <recommendedName>
        <fullName evidence="6">CENP-T/Histone H4 histone fold domain-containing protein</fullName>
    </recommendedName>
</protein>
<evidence type="ECO:0000256" key="4">
    <source>
        <dbReference type="ARBA" id="ARBA00023242"/>
    </source>
</evidence>
<evidence type="ECO:0000256" key="3">
    <source>
        <dbReference type="ARBA" id="ARBA00022454"/>
    </source>
</evidence>
<evidence type="ECO:0000256" key="5">
    <source>
        <dbReference type="SAM" id="MobiDB-lite"/>
    </source>
</evidence>
<dbReference type="SUPFAM" id="SSF47113">
    <property type="entry name" value="Histone-fold"/>
    <property type="match status" value="1"/>
</dbReference>
<sequence>MNDGWEDIPDDELTQDFLSQQGPQTDAQETSASGVTDDSNGGVTNEGRGISGDVDNTNSVNKVNRDLAVIDNKDLEMVGLNEDEKEADVGQLGEHTKDPDELPSDTDKQDQVVDEHLDNAERADREVEEQFDDTDKLDQDIDDQFDDPDKQDQDVDVHRDDADRQVQDIDEQNQDTPAAEDQDRPDANEGGQDLETQNDQEFEDGYMNVNEEDHVEQQEHEEQQDKSGVQYYDDFPSELGIMSNGNVLPTSLPKTKKIVRRSRAGIPVPSMPTALQKQLIHTFSRSRMSREAMDVILEGSHLFFEQASNDLAAYADHAGRKTY</sequence>
<evidence type="ECO:0000256" key="2">
    <source>
        <dbReference type="ARBA" id="ARBA00004286"/>
    </source>
</evidence>
<evidence type="ECO:0000259" key="6">
    <source>
        <dbReference type="Pfam" id="PF15511"/>
    </source>
</evidence>
<dbReference type="InterPro" id="IPR035425">
    <property type="entry name" value="CENP-T/H4_C"/>
</dbReference>
<dbReference type="Pfam" id="PF15511">
    <property type="entry name" value="CENP-T_C"/>
    <property type="match status" value="1"/>
</dbReference>
<keyword evidence="4" id="KW-0539">Nucleus</keyword>
<dbReference type="GO" id="GO:0005694">
    <property type="term" value="C:chromosome"/>
    <property type="evidence" value="ECO:0007669"/>
    <property type="project" value="UniProtKB-SubCell"/>
</dbReference>
<dbReference type="AlphaFoldDB" id="A0AAD4DB98"/>
<name>A0AAD4DB98_9FUNG</name>
<dbReference type="InterPro" id="IPR009072">
    <property type="entry name" value="Histone-fold"/>
</dbReference>
<organism evidence="7 8">
    <name type="scientific">Linnemannia exigua</name>
    <dbReference type="NCBI Taxonomy" id="604196"/>
    <lineage>
        <taxon>Eukaryota</taxon>
        <taxon>Fungi</taxon>
        <taxon>Fungi incertae sedis</taxon>
        <taxon>Mucoromycota</taxon>
        <taxon>Mortierellomycotina</taxon>
        <taxon>Mortierellomycetes</taxon>
        <taxon>Mortierellales</taxon>
        <taxon>Mortierellaceae</taxon>
        <taxon>Linnemannia</taxon>
    </lineage>
</organism>
<comment type="caution">
    <text evidence="7">The sequence shown here is derived from an EMBL/GenBank/DDBJ whole genome shotgun (WGS) entry which is preliminary data.</text>
</comment>
<evidence type="ECO:0000256" key="1">
    <source>
        <dbReference type="ARBA" id="ARBA00004123"/>
    </source>
</evidence>
<accession>A0AAD4DB98</accession>
<comment type="subcellular location">
    <subcellularLocation>
        <location evidence="2">Chromosome</location>
    </subcellularLocation>
    <subcellularLocation>
        <location evidence="1">Nucleus</location>
    </subcellularLocation>
</comment>
<keyword evidence="8" id="KW-1185">Reference proteome</keyword>
<gene>
    <name evidence="7" type="ORF">BGZ95_010510</name>
</gene>
<reference evidence="7" key="1">
    <citation type="journal article" date="2020" name="Fungal Divers.">
        <title>Resolving the Mortierellaceae phylogeny through synthesis of multi-gene phylogenetics and phylogenomics.</title>
        <authorList>
            <person name="Vandepol N."/>
            <person name="Liber J."/>
            <person name="Desiro A."/>
            <person name="Na H."/>
            <person name="Kennedy M."/>
            <person name="Barry K."/>
            <person name="Grigoriev I.V."/>
            <person name="Miller A.N."/>
            <person name="O'Donnell K."/>
            <person name="Stajich J.E."/>
            <person name="Bonito G."/>
        </authorList>
    </citation>
    <scope>NUCLEOTIDE SEQUENCE</scope>
    <source>
        <strain evidence="7">NRRL 28262</strain>
    </source>
</reference>
<dbReference type="GO" id="GO:0005634">
    <property type="term" value="C:nucleus"/>
    <property type="evidence" value="ECO:0007669"/>
    <property type="project" value="UniProtKB-SubCell"/>
</dbReference>
<proteinExistence type="predicted"/>
<keyword evidence="3" id="KW-0158">Chromosome</keyword>
<evidence type="ECO:0000313" key="7">
    <source>
        <dbReference type="EMBL" id="KAG0273688.1"/>
    </source>
</evidence>